<keyword evidence="3" id="KW-1185">Reference proteome</keyword>
<gene>
    <name evidence="2" type="ORF">SPRG_09839</name>
</gene>
<protein>
    <recommendedName>
        <fullName evidence="4">Claudin</fullName>
    </recommendedName>
</protein>
<dbReference type="OMA" id="HVTICKR"/>
<keyword evidence="1" id="KW-1133">Transmembrane helix</keyword>
<accession>A0A067C0X2</accession>
<dbReference type="KEGG" id="spar:SPRG_09839"/>
<dbReference type="OrthoDB" id="79671at2759"/>
<evidence type="ECO:0000313" key="2">
    <source>
        <dbReference type="EMBL" id="KDO24449.1"/>
    </source>
</evidence>
<evidence type="ECO:0008006" key="4">
    <source>
        <dbReference type="Google" id="ProtNLM"/>
    </source>
</evidence>
<feature type="transmembrane region" description="Helical" evidence="1">
    <location>
        <begin position="119"/>
        <end position="143"/>
    </location>
</feature>
<feature type="transmembrane region" description="Helical" evidence="1">
    <location>
        <begin position="9"/>
        <end position="31"/>
    </location>
</feature>
<evidence type="ECO:0000256" key="1">
    <source>
        <dbReference type="SAM" id="Phobius"/>
    </source>
</evidence>
<sequence length="224" mass="23211">MAPTVCRELVALLLSNLAALLSIVAISMPTWSTSALSPSTPMAAFTAGVWGLCFHTATEPALNNCFGYNRAIDYNITLSKVQGVCEMYSTSTLLSTTAGIPNEAFAHFMDNVCSSHGTAALVLAGFGVACGLLAALTLVLHVTICKRKLPALPRLALWSLAFSCVFGIAALATWAAIAGGLASSGVSFGASFLLQVFAVTLSAVALGVLAWHASPPQDFSQLLK</sequence>
<dbReference type="RefSeq" id="XP_012204879.1">
    <property type="nucleotide sequence ID" value="XM_012349489.1"/>
</dbReference>
<evidence type="ECO:0000313" key="3">
    <source>
        <dbReference type="Proteomes" id="UP000030745"/>
    </source>
</evidence>
<feature type="transmembrane region" description="Helical" evidence="1">
    <location>
        <begin position="155"/>
        <end position="177"/>
    </location>
</feature>
<dbReference type="EMBL" id="KK583242">
    <property type="protein sequence ID" value="KDO24449.1"/>
    <property type="molecule type" value="Genomic_DNA"/>
</dbReference>
<feature type="transmembrane region" description="Helical" evidence="1">
    <location>
        <begin position="189"/>
        <end position="211"/>
    </location>
</feature>
<dbReference type="VEuPathDB" id="FungiDB:SPRG_09839"/>
<keyword evidence="1" id="KW-0812">Transmembrane</keyword>
<reference evidence="2 3" key="1">
    <citation type="journal article" date="2013" name="PLoS Genet.">
        <title>Distinctive expansion of potential virulence genes in the genome of the oomycete fish pathogen Saprolegnia parasitica.</title>
        <authorList>
            <person name="Jiang R.H."/>
            <person name="de Bruijn I."/>
            <person name="Haas B.J."/>
            <person name="Belmonte R."/>
            <person name="Lobach L."/>
            <person name="Christie J."/>
            <person name="van den Ackerveken G."/>
            <person name="Bottin A."/>
            <person name="Bulone V."/>
            <person name="Diaz-Moreno S.M."/>
            <person name="Dumas B."/>
            <person name="Fan L."/>
            <person name="Gaulin E."/>
            <person name="Govers F."/>
            <person name="Grenville-Briggs L.J."/>
            <person name="Horner N.R."/>
            <person name="Levin J.Z."/>
            <person name="Mammella M."/>
            <person name="Meijer H.J."/>
            <person name="Morris P."/>
            <person name="Nusbaum C."/>
            <person name="Oome S."/>
            <person name="Phillips A.J."/>
            <person name="van Rooyen D."/>
            <person name="Rzeszutek E."/>
            <person name="Saraiva M."/>
            <person name="Secombes C.J."/>
            <person name="Seidl M.F."/>
            <person name="Snel B."/>
            <person name="Stassen J.H."/>
            <person name="Sykes S."/>
            <person name="Tripathy S."/>
            <person name="van den Berg H."/>
            <person name="Vega-Arreguin J.C."/>
            <person name="Wawra S."/>
            <person name="Young S.K."/>
            <person name="Zeng Q."/>
            <person name="Dieguez-Uribeondo J."/>
            <person name="Russ C."/>
            <person name="Tyler B.M."/>
            <person name="van West P."/>
        </authorList>
    </citation>
    <scope>NUCLEOTIDE SEQUENCE [LARGE SCALE GENOMIC DNA]</scope>
    <source>
        <strain evidence="2 3">CBS 223.65</strain>
    </source>
</reference>
<dbReference type="Proteomes" id="UP000030745">
    <property type="component" value="Unassembled WGS sequence"/>
</dbReference>
<dbReference type="AlphaFoldDB" id="A0A067C0X2"/>
<keyword evidence="1" id="KW-0472">Membrane</keyword>
<organism evidence="2 3">
    <name type="scientific">Saprolegnia parasitica (strain CBS 223.65)</name>
    <dbReference type="NCBI Taxonomy" id="695850"/>
    <lineage>
        <taxon>Eukaryota</taxon>
        <taxon>Sar</taxon>
        <taxon>Stramenopiles</taxon>
        <taxon>Oomycota</taxon>
        <taxon>Saprolegniomycetes</taxon>
        <taxon>Saprolegniales</taxon>
        <taxon>Saprolegniaceae</taxon>
        <taxon>Saprolegnia</taxon>
    </lineage>
</organism>
<dbReference type="GeneID" id="24131988"/>
<name>A0A067C0X2_SAPPC</name>
<proteinExistence type="predicted"/>